<feature type="compositionally biased region" description="Pro residues" evidence="1">
    <location>
        <begin position="317"/>
        <end position="326"/>
    </location>
</feature>
<dbReference type="PROSITE" id="PS50181">
    <property type="entry name" value="FBOX"/>
    <property type="match status" value="1"/>
</dbReference>
<feature type="domain" description="F-box" evidence="2">
    <location>
        <begin position="3"/>
        <end position="49"/>
    </location>
</feature>
<dbReference type="InterPro" id="IPR001810">
    <property type="entry name" value="F-box_dom"/>
</dbReference>
<evidence type="ECO:0000259" key="2">
    <source>
        <dbReference type="PROSITE" id="PS50181"/>
    </source>
</evidence>
<feature type="compositionally biased region" description="Pro residues" evidence="1">
    <location>
        <begin position="429"/>
        <end position="457"/>
    </location>
</feature>
<keyword evidence="4" id="KW-1185">Reference proteome</keyword>
<evidence type="ECO:0000313" key="4">
    <source>
        <dbReference type="Proteomes" id="UP000076738"/>
    </source>
</evidence>
<feature type="compositionally biased region" description="Pro residues" evidence="1">
    <location>
        <begin position="377"/>
        <end position="388"/>
    </location>
</feature>
<accession>A0A167HUD1</accession>
<feature type="region of interest" description="Disordered" evidence="1">
    <location>
        <begin position="313"/>
        <end position="349"/>
    </location>
</feature>
<dbReference type="Pfam" id="PF12937">
    <property type="entry name" value="F-box-like"/>
    <property type="match status" value="1"/>
</dbReference>
<dbReference type="SUPFAM" id="SSF81383">
    <property type="entry name" value="F-box domain"/>
    <property type="match status" value="1"/>
</dbReference>
<name>A0A167HUD1_CALVF</name>
<feature type="region of interest" description="Disordered" evidence="1">
    <location>
        <begin position="377"/>
        <end position="469"/>
    </location>
</feature>
<reference evidence="3 4" key="1">
    <citation type="journal article" date="2016" name="Mol. Biol. Evol.">
        <title>Comparative Genomics of Early-Diverging Mushroom-Forming Fungi Provides Insights into the Origins of Lignocellulose Decay Capabilities.</title>
        <authorList>
            <person name="Nagy L.G."/>
            <person name="Riley R."/>
            <person name="Tritt A."/>
            <person name="Adam C."/>
            <person name="Daum C."/>
            <person name="Floudas D."/>
            <person name="Sun H."/>
            <person name="Yadav J.S."/>
            <person name="Pangilinan J."/>
            <person name="Larsson K.H."/>
            <person name="Matsuura K."/>
            <person name="Barry K."/>
            <person name="Labutti K."/>
            <person name="Kuo R."/>
            <person name="Ohm R.A."/>
            <person name="Bhattacharya S.S."/>
            <person name="Shirouzu T."/>
            <person name="Yoshinaga Y."/>
            <person name="Martin F.M."/>
            <person name="Grigoriev I.V."/>
            <person name="Hibbett D.S."/>
        </authorList>
    </citation>
    <scope>NUCLEOTIDE SEQUENCE [LARGE SCALE GENOMIC DNA]</scope>
    <source>
        <strain evidence="3 4">TUFC12733</strain>
    </source>
</reference>
<dbReference type="AlphaFoldDB" id="A0A167HUD1"/>
<gene>
    <name evidence="3" type="ORF">CALVIDRAFT_329151</name>
</gene>
<protein>
    <recommendedName>
        <fullName evidence="2">F-box domain-containing protein</fullName>
    </recommendedName>
</protein>
<sequence>MKYFPLFSLPSELVIAVLQQLDIPDLLVCKQVCRPLNSLISTTLSFQYSTALYLSGLAECAPSPLPTTERLALLRRHFLAWKHLQPSLRCSIPLSSHNSTLYELYGGVFARGTALPSRSAWGEDTRPRRKTNGMYVVDLPSEVSGLGASSWERQDVGFVVADFTLDRAQDLWVGVERSYATGRAPFLIHLRLLSTNAPHPLARSASLVHTLSYPLPHAHDQQDVVTHYTMQVCGGMLGVLFQHHPVEDVGGVKREELIVWDWKRGVRVAEITPEEAQEEEAHSFSFLAEDLLLLAKTTFDEGLLDIVQLPPSSAIPIPSPSPPGPGATPRERRHCIPHRHFPPSEAPQGMDVHLHRLPLRPRAHTRAICVHPCSPSPRLGPAPSPPAKTAPVFVSTQQSRARRVPPPARARPRQGTPLPATARSAPVRIHPPPALPPCQPGLLPPPLRPPRHPPPPRAGVQSSASRPKRPARYRRFPWGWAPAPPSPAGVYDHPVVCVGEAYAAHPGEGPGVALVLRRWMALCQL</sequence>
<dbReference type="OrthoDB" id="3256413at2759"/>
<feature type="compositionally biased region" description="Basic residues" evidence="1">
    <location>
        <begin position="331"/>
        <end position="341"/>
    </location>
</feature>
<dbReference type="InterPro" id="IPR036047">
    <property type="entry name" value="F-box-like_dom_sf"/>
</dbReference>
<organism evidence="3 4">
    <name type="scientific">Calocera viscosa (strain TUFC12733)</name>
    <dbReference type="NCBI Taxonomy" id="1330018"/>
    <lineage>
        <taxon>Eukaryota</taxon>
        <taxon>Fungi</taxon>
        <taxon>Dikarya</taxon>
        <taxon>Basidiomycota</taxon>
        <taxon>Agaricomycotina</taxon>
        <taxon>Dacrymycetes</taxon>
        <taxon>Dacrymycetales</taxon>
        <taxon>Dacrymycetaceae</taxon>
        <taxon>Calocera</taxon>
    </lineage>
</organism>
<evidence type="ECO:0000313" key="3">
    <source>
        <dbReference type="EMBL" id="KZO91991.1"/>
    </source>
</evidence>
<dbReference type="SMART" id="SM00256">
    <property type="entry name" value="FBOX"/>
    <property type="match status" value="1"/>
</dbReference>
<dbReference type="Gene3D" id="1.20.1280.50">
    <property type="match status" value="1"/>
</dbReference>
<dbReference type="EMBL" id="KV417315">
    <property type="protein sequence ID" value="KZO91991.1"/>
    <property type="molecule type" value="Genomic_DNA"/>
</dbReference>
<dbReference type="Proteomes" id="UP000076738">
    <property type="component" value="Unassembled WGS sequence"/>
</dbReference>
<proteinExistence type="predicted"/>
<evidence type="ECO:0000256" key="1">
    <source>
        <dbReference type="SAM" id="MobiDB-lite"/>
    </source>
</evidence>